<evidence type="ECO:0000259" key="1">
    <source>
        <dbReference type="Pfam" id="PF22483"/>
    </source>
</evidence>
<reference evidence="2" key="1">
    <citation type="submission" date="2022-12" db="EMBL/GenBank/DDBJ databases">
        <title>Reference genome sequencing for broad-spectrum identification of bacterial and archaeal isolates by mass spectrometry.</title>
        <authorList>
            <person name="Sekiguchi Y."/>
            <person name="Tourlousse D.M."/>
        </authorList>
    </citation>
    <scope>NUCLEOTIDE SEQUENCE</scope>
    <source>
        <strain evidence="2">ASRB1</strain>
    </source>
</reference>
<organism evidence="2 3">
    <name type="scientific">Desulforhabdus amnigena</name>
    <dbReference type="NCBI Taxonomy" id="40218"/>
    <lineage>
        <taxon>Bacteria</taxon>
        <taxon>Pseudomonadati</taxon>
        <taxon>Thermodesulfobacteriota</taxon>
        <taxon>Syntrophobacteria</taxon>
        <taxon>Syntrophobacterales</taxon>
        <taxon>Syntrophobacteraceae</taxon>
        <taxon>Desulforhabdus</taxon>
    </lineage>
</organism>
<evidence type="ECO:0000313" key="2">
    <source>
        <dbReference type="EMBL" id="GLI33068.1"/>
    </source>
</evidence>
<comment type="caution">
    <text evidence="2">The sequence shown here is derived from an EMBL/GenBank/DDBJ whole genome shotgun (WGS) entry which is preliminary data.</text>
</comment>
<dbReference type="PANTHER" id="PTHR35004">
    <property type="entry name" value="TRANSPOSASE RV3428C-RELATED"/>
    <property type="match status" value="1"/>
</dbReference>
<keyword evidence="3" id="KW-1185">Reference proteome</keyword>
<proteinExistence type="predicted"/>
<accession>A0A9W6D1U0</accession>
<dbReference type="InterPro" id="IPR054353">
    <property type="entry name" value="IstA-like_C"/>
</dbReference>
<dbReference type="EMBL" id="BSDR01000001">
    <property type="protein sequence ID" value="GLI33068.1"/>
    <property type="molecule type" value="Genomic_DNA"/>
</dbReference>
<sequence length="318" mass="36154">MRAFSFFGGVFRTAVYNNLTSAVEKVLKGKDRREQEAFRKFQSYYNFTARFCNVASGHEKGGVEGLVGFARRNYMVPVLRAESLEELNEKILRECLNYGAHRIEGREKSVDELFEEEKAHLLALPTHPFSNIETVESKVNPYATVILDKNRYSVPTCYVGFRVEAILGVDRVEVFQRGKKIATHERVFGNNKWRLEPDHYLDLLHQRPGAFDSARPIREWRKSWPESLERLWDKFVVSHGETDGTREFILVLMLYRDHRAEDVEAAVERAVQNGVSSSAGVKHLLLPSGGGESFEPVKGWPATEPADVSVYAELGGLS</sequence>
<name>A0A9W6D1U0_9BACT</name>
<dbReference type="AlphaFoldDB" id="A0A9W6D1U0"/>
<protein>
    <recommendedName>
        <fullName evidence="1">Transposase for insertion sequence element IS21-like C-terminal domain-containing protein</fullName>
    </recommendedName>
</protein>
<dbReference type="PANTHER" id="PTHR35004:SF7">
    <property type="entry name" value="INTEGRASE PROTEIN"/>
    <property type="match status" value="1"/>
</dbReference>
<dbReference type="Proteomes" id="UP001144372">
    <property type="component" value="Unassembled WGS sequence"/>
</dbReference>
<gene>
    <name evidence="2" type="ORF">DAMNIGENAA_05010</name>
</gene>
<dbReference type="Pfam" id="PF22483">
    <property type="entry name" value="Mu-transpos_C_2"/>
    <property type="match status" value="1"/>
</dbReference>
<evidence type="ECO:0000313" key="3">
    <source>
        <dbReference type="Proteomes" id="UP001144372"/>
    </source>
</evidence>
<feature type="domain" description="Transposase for insertion sequence element IS21-like C-terminal" evidence="1">
    <location>
        <begin position="124"/>
        <end position="194"/>
    </location>
</feature>